<organism evidence="1 2">
    <name type="scientific">Scutellospora calospora</name>
    <dbReference type="NCBI Taxonomy" id="85575"/>
    <lineage>
        <taxon>Eukaryota</taxon>
        <taxon>Fungi</taxon>
        <taxon>Fungi incertae sedis</taxon>
        <taxon>Mucoromycota</taxon>
        <taxon>Glomeromycotina</taxon>
        <taxon>Glomeromycetes</taxon>
        <taxon>Diversisporales</taxon>
        <taxon>Gigasporaceae</taxon>
        <taxon>Scutellospora</taxon>
    </lineage>
</organism>
<reference evidence="1" key="1">
    <citation type="submission" date="2021-06" db="EMBL/GenBank/DDBJ databases">
        <authorList>
            <person name="Kallberg Y."/>
            <person name="Tangrot J."/>
            <person name="Rosling A."/>
        </authorList>
    </citation>
    <scope>NUCLEOTIDE SEQUENCE</scope>
    <source>
        <strain evidence="1">AU212A</strain>
    </source>
</reference>
<dbReference type="EMBL" id="CAJVPM010027869">
    <property type="protein sequence ID" value="CAG8667722.1"/>
    <property type="molecule type" value="Genomic_DNA"/>
</dbReference>
<feature type="non-terminal residue" evidence="1">
    <location>
        <position position="69"/>
    </location>
</feature>
<sequence>YEGHQISESREFPFRISIYANLFSEAQDTFTNLYAKGLIILNNCLEKAEKRRIKKLTKNKQRIQEILGE</sequence>
<name>A0ACA9NRD5_9GLOM</name>
<accession>A0ACA9NRD5</accession>
<protein>
    <submittedName>
        <fullName evidence="1">372_t:CDS:1</fullName>
    </submittedName>
</protein>
<evidence type="ECO:0000313" key="2">
    <source>
        <dbReference type="Proteomes" id="UP000789860"/>
    </source>
</evidence>
<dbReference type="Proteomes" id="UP000789860">
    <property type="component" value="Unassembled WGS sequence"/>
</dbReference>
<evidence type="ECO:0000313" key="1">
    <source>
        <dbReference type="EMBL" id="CAG8667722.1"/>
    </source>
</evidence>
<keyword evidence="2" id="KW-1185">Reference proteome</keyword>
<proteinExistence type="predicted"/>
<gene>
    <name evidence="1" type="ORF">SCALOS_LOCUS9261</name>
</gene>
<feature type="non-terminal residue" evidence="1">
    <location>
        <position position="1"/>
    </location>
</feature>
<comment type="caution">
    <text evidence="1">The sequence shown here is derived from an EMBL/GenBank/DDBJ whole genome shotgun (WGS) entry which is preliminary data.</text>
</comment>